<evidence type="ECO:0000256" key="1">
    <source>
        <dbReference type="SAM" id="SignalP"/>
    </source>
</evidence>
<protein>
    <submittedName>
        <fullName evidence="2">Putative GH25 family protein</fullName>
    </submittedName>
</protein>
<dbReference type="AlphaFoldDB" id="A0A840LD86"/>
<keyword evidence="3" id="KW-1185">Reference proteome</keyword>
<proteinExistence type="predicted"/>
<dbReference type="EMBL" id="JACHLP010000006">
    <property type="protein sequence ID" value="MBB4844643.1"/>
    <property type="molecule type" value="Genomic_DNA"/>
</dbReference>
<dbReference type="InterPro" id="IPR019613">
    <property type="entry name" value="DUF4198"/>
</dbReference>
<evidence type="ECO:0000313" key="3">
    <source>
        <dbReference type="Proteomes" id="UP000562027"/>
    </source>
</evidence>
<feature type="chain" id="PRO_5032507518" evidence="1">
    <location>
        <begin position="23"/>
        <end position="270"/>
    </location>
</feature>
<organism evidence="2 3">
    <name type="scientific">Roseateles oligotrophus</name>
    <dbReference type="NCBI Taxonomy" id="1769250"/>
    <lineage>
        <taxon>Bacteria</taxon>
        <taxon>Pseudomonadati</taxon>
        <taxon>Pseudomonadota</taxon>
        <taxon>Betaproteobacteria</taxon>
        <taxon>Burkholderiales</taxon>
        <taxon>Sphaerotilaceae</taxon>
        <taxon>Roseateles</taxon>
    </lineage>
</organism>
<feature type="signal peptide" evidence="1">
    <location>
        <begin position="1"/>
        <end position="22"/>
    </location>
</feature>
<sequence length="270" mass="29382">MKALKISLLSLALLSLAPSAQAHRSWLLPNLGHVTGKEVWVSVDAAVSEDLFEFGNALAVDALSIQGPDGKPLSAEPRIAARHRNSFEVKLVAPGSYRFSATQDSVMASYKQGSESKRWRGSLAELAKNVPADAAELKVTQMLTRLDTFVSKDRAGQPNFSVQGQGLELQALGPVTELSDGDETRVRLLLDGKPLPEASVTLIRDGNKYRYKMGEQTLKSDAQGELTLRWAEAGRYWLGFNHSVGAAGGGSLEQPLKRYRYSATFEVLPK</sequence>
<dbReference type="Pfam" id="PF10670">
    <property type="entry name" value="DUF4198"/>
    <property type="match status" value="1"/>
</dbReference>
<accession>A0A840LD86</accession>
<dbReference type="RefSeq" id="WP_184301345.1">
    <property type="nucleotide sequence ID" value="NZ_JACHLP010000006.1"/>
</dbReference>
<name>A0A840LD86_9BURK</name>
<comment type="caution">
    <text evidence="2">The sequence shown here is derived from an EMBL/GenBank/DDBJ whole genome shotgun (WGS) entry which is preliminary data.</text>
</comment>
<gene>
    <name evidence="2" type="ORF">HNP55_003187</name>
</gene>
<reference evidence="2 3" key="1">
    <citation type="submission" date="2020-08" db="EMBL/GenBank/DDBJ databases">
        <title>Functional genomics of gut bacteria from endangered species of beetles.</title>
        <authorList>
            <person name="Carlos-Shanley C."/>
        </authorList>
    </citation>
    <scope>NUCLEOTIDE SEQUENCE [LARGE SCALE GENOMIC DNA]</scope>
    <source>
        <strain evidence="2 3">S00239</strain>
    </source>
</reference>
<evidence type="ECO:0000313" key="2">
    <source>
        <dbReference type="EMBL" id="MBB4844643.1"/>
    </source>
</evidence>
<keyword evidence="1" id="KW-0732">Signal</keyword>
<dbReference type="Proteomes" id="UP000562027">
    <property type="component" value="Unassembled WGS sequence"/>
</dbReference>